<dbReference type="Gene3D" id="3.40.50.720">
    <property type="entry name" value="NAD(P)-binding Rossmann-like Domain"/>
    <property type="match status" value="1"/>
</dbReference>
<comment type="caution">
    <text evidence="2">The sequence shown here is derived from an EMBL/GenBank/DDBJ whole genome shotgun (WGS) entry which is preliminary data.</text>
</comment>
<evidence type="ECO:0000313" key="2">
    <source>
        <dbReference type="EMBL" id="KRM12361.1"/>
    </source>
</evidence>
<dbReference type="Pfam" id="PF13460">
    <property type="entry name" value="NAD_binding_10"/>
    <property type="match status" value="1"/>
</dbReference>
<dbReference type="eggNOG" id="COG2910">
    <property type="taxonomic scope" value="Bacteria"/>
</dbReference>
<dbReference type="InterPro" id="IPR016040">
    <property type="entry name" value="NAD(P)-bd_dom"/>
</dbReference>
<name>A0A0R1WA41_9LACO</name>
<keyword evidence="3" id="KW-1185">Reference proteome</keyword>
<dbReference type="RefSeq" id="WP_010621285.1">
    <property type="nucleotide sequence ID" value="NZ_AZGF01000008.1"/>
</dbReference>
<organism evidence="2 3">
    <name type="scientific">Paucilactobacillus suebicus DSM 5007 = KCTC 3549</name>
    <dbReference type="NCBI Taxonomy" id="1423807"/>
    <lineage>
        <taxon>Bacteria</taxon>
        <taxon>Bacillati</taxon>
        <taxon>Bacillota</taxon>
        <taxon>Bacilli</taxon>
        <taxon>Lactobacillales</taxon>
        <taxon>Lactobacillaceae</taxon>
        <taxon>Paucilactobacillus</taxon>
    </lineage>
</organism>
<protein>
    <submittedName>
        <fullName evidence="2">NAD-dependent epimerase dehydratase</fullName>
    </submittedName>
</protein>
<dbReference type="EMBL" id="AZGF01000008">
    <property type="protein sequence ID" value="KRM12361.1"/>
    <property type="molecule type" value="Genomic_DNA"/>
</dbReference>
<dbReference type="InterPro" id="IPR036291">
    <property type="entry name" value="NAD(P)-bd_dom_sf"/>
</dbReference>
<dbReference type="InterPro" id="IPR051606">
    <property type="entry name" value="Polyketide_Oxido-like"/>
</dbReference>
<accession>A0A0R1WA41</accession>
<dbReference type="SUPFAM" id="SSF51735">
    <property type="entry name" value="NAD(P)-binding Rossmann-fold domains"/>
    <property type="match status" value="1"/>
</dbReference>
<dbReference type="PANTHER" id="PTHR43355">
    <property type="entry name" value="FLAVIN REDUCTASE (NADPH)"/>
    <property type="match status" value="1"/>
</dbReference>
<dbReference type="Proteomes" id="UP000051820">
    <property type="component" value="Unassembled WGS sequence"/>
</dbReference>
<dbReference type="PATRIC" id="fig|1423807.3.peg.2433"/>
<evidence type="ECO:0000313" key="3">
    <source>
        <dbReference type="Proteomes" id="UP000051820"/>
    </source>
</evidence>
<dbReference type="GO" id="GO:0016646">
    <property type="term" value="F:oxidoreductase activity, acting on the CH-NH group of donors, NAD or NADP as acceptor"/>
    <property type="evidence" value="ECO:0007669"/>
    <property type="project" value="TreeGrafter"/>
</dbReference>
<dbReference type="PANTHER" id="PTHR43355:SF2">
    <property type="entry name" value="FLAVIN REDUCTASE (NADPH)"/>
    <property type="match status" value="1"/>
</dbReference>
<reference evidence="2 3" key="1">
    <citation type="journal article" date="2015" name="Genome Announc.">
        <title>Expanding the biotechnology potential of lactobacilli through comparative genomics of 213 strains and associated genera.</title>
        <authorList>
            <person name="Sun Z."/>
            <person name="Harris H.M."/>
            <person name="McCann A."/>
            <person name="Guo C."/>
            <person name="Argimon S."/>
            <person name="Zhang W."/>
            <person name="Yang X."/>
            <person name="Jeffery I.B."/>
            <person name="Cooney J.C."/>
            <person name="Kagawa T.F."/>
            <person name="Liu W."/>
            <person name="Song Y."/>
            <person name="Salvetti E."/>
            <person name="Wrobel A."/>
            <person name="Rasinkangas P."/>
            <person name="Parkhill J."/>
            <person name="Rea M.C."/>
            <person name="O'Sullivan O."/>
            <person name="Ritari J."/>
            <person name="Douillard F.P."/>
            <person name="Paul Ross R."/>
            <person name="Yang R."/>
            <person name="Briner A.E."/>
            <person name="Felis G.E."/>
            <person name="de Vos W.M."/>
            <person name="Barrangou R."/>
            <person name="Klaenhammer T.R."/>
            <person name="Caufield P.W."/>
            <person name="Cui Y."/>
            <person name="Zhang H."/>
            <person name="O'Toole P.W."/>
        </authorList>
    </citation>
    <scope>NUCLEOTIDE SEQUENCE [LARGE SCALE GENOMIC DNA]</scope>
    <source>
        <strain evidence="2 3">DSM 5007</strain>
    </source>
</reference>
<dbReference type="AlphaFoldDB" id="A0A0R1WA41"/>
<dbReference type="STRING" id="1423807.FD16_GL002356"/>
<feature type="domain" description="NAD(P)-binding" evidence="1">
    <location>
        <begin position="7"/>
        <end position="104"/>
    </location>
</feature>
<evidence type="ECO:0000259" key="1">
    <source>
        <dbReference type="Pfam" id="PF13460"/>
    </source>
</evidence>
<sequence length="133" mass="14585">MKLAVIGATGKQGSRIVTEALSRNIDVTGIVRNRAKLTVDIPVIEKEIKDITKEDVAEFDVVVNAFAAPITQPELHVEYGRHLIEIFTGITTRLIIVGGASSLYTDNTKTDQLFNHLDVPDELKGVMKGQLDN</sequence>
<gene>
    <name evidence="2" type="ORF">FD16_GL002356</name>
</gene>
<proteinExistence type="predicted"/>